<organism evidence="1 2">
    <name type="scientific">Paraburkholderia phenazinium</name>
    <dbReference type="NCBI Taxonomy" id="60549"/>
    <lineage>
        <taxon>Bacteria</taxon>
        <taxon>Pseudomonadati</taxon>
        <taxon>Pseudomonadota</taxon>
        <taxon>Betaproteobacteria</taxon>
        <taxon>Burkholderiales</taxon>
        <taxon>Burkholderiaceae</taxon>
        <taxon>Paraburkholderia</taxon>
    </lineage>
</organism>
<evidence type="ECO:0000313" key="1">
    <source>
        <dbReference type="EMBL" id="SDI39760.1"/>
    </source>
</evidence>
<sequence>MTSAIPPVEPLRSLAAVDPAGAAGPASSATQAPNGLGERFSQALADARLVPEQGAHVQGPSAVSQAVSAQDEAFNTLTTKIDAFEASSGTLSMQQVAAQSLQIQHEITSQMVKIYVGTAVAQGGKGTVQTLMKNQ</sequence>
<dbReference type="AlphaFoldDB" id="A0A1G8KAB6"/>
<dbReference type="InterPro" id="IPR013391">
    <property type="entry name" value="T3SS_HrpB2"/>
</dbReference>
<name>A0A1G8KAB6_9BURK</name>
<dbReference type="Pfam" id="PF09487">
    <property type="entry name" value="HrpB2"/>
    <property type="match status" value="1"/>
</dbReference>
<dbReference type="OrthoDB" id="8780858at2"/>
<proteinExistence type="predicted"/>
<reference evidence="1 2" key="1">
    <citation type="submission" date="2016-10" db="EMBL/GenBank/DDBJ databases">
        <authorList>
            <person name="de Groot N.N."/>
        </authorList>
    </citation>
    <scope>NUCLEOTIDE SEQUENCE [LARGE SCALE GENOMIC DNA]</scope>
    <source>
        <strain evidence="1 2">LMG 2247</strain>
    </source>
</reference>
<dbReference type="Proteomes" id="UP000199706">
    <property type="component" value="Unassembled WGS sequence"/>
</dbReference>
<evidence type="ECO:0000313" key="2">
    <source>
        <dbReference type="Proteomes" id="UP000199706"/>
    </source>
</evidence>
<accession>A0A1G8KAB6</accession>
<protein>
    <submittedName>
        <fullName evidence="1">Type III secretion inner rod protein HrpB2</fullName>
    </submittedName>
</protein>
<gene>
    <name evidence="1" type="ORF">SAMN05216466_12227</name>
</gene>
<dbReference type="EMBL" id="FNCJ01000022">
    <property type="protein sequence ID" value="SDI39760.1"/>
    <property type="molecule type" value="Genomic_DNA"/>
</dbReference>
<dbReference type="RefSeq" id="WP_090692759.1">
    <property type="nucleotide sequence ID" value="NZ_FNCJ01000022.1"/>
</dbReference>